<comment type="caution">
    <text evidence="2">The sequence shown here is derived from an EMBL/GenBank/DDBJ whole genome shotgun (WGS) entry which is preliminary data.</text>
</comment>
<feature type="domain" description="SseB protein N-terminal" evidence="1">
    <location>
        <begin position="16"/>
        <end position="135"/>
    </location>
</feature>
<dbReference type="Pfam" id="PF07179">
    <property type="entry name" value="SseB"/>
    <property type="match status" value="1"/>
</dbReference>
<keyword evidence="3" id="KW-1185">Reference proteome</keyword>
<evidence type="ECO:0000259" key="1">
    <source>
        <dbReference type="Pfam" id="PF07179"/>
    </source>
</evidence>
<organism evidence="2 3">
    <name type="scientific">Thermomonospora umbrina</name>
    <dbReference type="NCBI Taxonomy" id="111806"/>
    <lineage>
        <taxon>Bacteria</taxon>
        <taxon>Bacillati</taxon>
        <taxon>Actinomycetota</taxon>
        <taxon>Actinomycetes</taxon>
        <taxon>Streptosporangiales</taxon>
        <taxon>Thermomonosporaceae</taxon>
        <taxon>Thermomonospora</taxon>
    </lineage>
</organism>
<sequence>MQPQFPDDDGSADPALRDALAAHARGHAGEYAVLERLAVARLLVPIVAVLTEEEAVAPGELRREKESDMALPTLLGEDGRRGVLGFTSMDALRRWREDARPVPVHTRDACRSALDEGAHALVVDVAGPVPFAVDGLRLHLLAEGRAVPPPHEDPDVLAAIEAAFGGEEGVRGVRVGRGEAAELAIRCGLAPGHDERAILRRVSDRLAELLRGRIVGGVELTVARAAPGRPE</sequence>
<reference evidence="2 3" key="1">
    <citation type="submission" date="2018-08" db="EMBL/GenBank/DDBJ databases">
        <title>Sequencing the genomes of 1000 actinobacteria strains.</title>
        <authorList>
            <person name="Klenk H.-P."/>
        </authorList>
    </citation>
    <scope>NUCLEOTIDE SEQUENCE [LARGE SCALE GENOMIC DNA]</scope>
    <source>
        <strain evidence="2 3">DSM 43927</strain>
    </source>
</reference>
<dbReference type="AlphaFoldDB" id="A0A3D9T7A8"/>
<gene>
    <name evidence="2" type="ORF">DFJ69_5175</name>
</gene>
<name>A0A3D9T7A8_9ACTN</name>
<evidence type="ECO:0000313" key="3">
    <source>
        <dbReference type="Proteomes" id="UP000256661"/>
    </source>
</evidence>
<proteinExistence type="predicted"/>
<dbReference type="InterPro" id="IPR009839">
    <property type="entry name" value="SseB_N"/>
</dbReference>
<dbReference type="Proteomes" id="UP000256661">
    <property type="component" value="Unassembled WGS sequence"/>
</dbReference>
<dbReference type="EMBL" id="QTTT01000001">
    <property type="protein sequence ID" value="REE99661.1"/>
    <property type="molecule type" value="Genomic_DNA"/>
</dbReference>
<evidence type="ECO:0000313" key="2">
    <source>
        <dbReference type="EMBL" id="REE99661.1"/>
    </source>
</evidence>
<protein>
    <submittedName>
        <fullName evidence="2">Type III secretion system (T3SS) SseB-like protein</fullName>
    </submittedName>
</protein>
<accession>A0A3D9T7A8</accession>